<dbReference type="InterPro" id="IPR023562">
    <property type="entry name" value="ClpP/TepA"/>
</dbReference>
<dbReference type="GO" id="GO:0004176">
    <property type="term" value="F:ATP-dependent peptidase activity"/>
    <property type="evidence" value="ECO:0007669"/>
    <property type="project" value="InterPro"/>
</dbReference>
<dbReference type="GO" id="GO:0006515">
    <property type="term" value="P:protein quality control for misfolded or incompletely synthesized proteins"/>
    <property type="evidence" value="ECO:0007669"/>
    <property type="project" value="TreeGrafter"/>
</dbReference>
<evidence type="ECO:0000256" key="2">
    <source>
        <dbReference type="RuleBase" id="RU003567"/>
    </source>
</evidence>
<dbReference type="CDD" id="cd07017">
    <property type="entry name" value="S14_ClpP_2"/>
    <property type="match status" value="1"/>
</dbReference>
<comment type="similarity">
    <text evidence="1 2">Belongs to the peptidase S14 family.</text>
</comment>
<dbReference type="PANTHER" id="PTHR10381:SF11">
    <property type="entry name" value="ATP-DEPENDENT CLP PROTEASE PROTEOLYTIC SUBUNIT, MITOCHONDRIAL"/>
    <property type="match status" value="1"/>
</dbReference>
<dbReference type="Pfam" id="PF00574">
    <property type="entry name" value="CLP_protease"/>
    <property type="match status" value="1"/>
</dbReference>
<dbReference type="EMBL" id="MGKY01000010">
    <property type="protein sequence ID" value="OGN33849.1"/>
    <property type="molecule type" value="Genomic_DNA"/>
</dbReference>
<sequence length="226" mass="24659">MLLTSGVGVVFCGQLNIKKETKVEQSVCRSVRLDSVDEKLELLADRGIFIIGGEIDAGTVGGLFANLFTKLTPETKKPLWIMLDSPGGSIYQGLAVYDFLRAVALQGWEVNIISVGDVASMAVCILQAGTKRYSFPNTQFTVHQASMSGEGEHQEVNKLLESAEELKRLNKVVFKIVAERSGMDMKELLNLSRKTDYSISADKAKGFGPHGLIDEVVATFPFQING</sequence>
<dbReference type="Gene3D" id="3.90.226.10">
    <property type="entry name" value="2-enoyl-CoA Hydratase, Chain A, domain 1"/>
    <property type="match status" value="1"/>
</dbReference>
<name>A0A1F8HA47_9BACT</name>
<dbReference type="GO" id="GO:0051117">
    <property type="term" value="F:ATPase binding"/>
    <property type="evidence" value="ECO:0007669"/>
    <property type="project" value="TreeGrafter"/>
</dbReference>
<dbReference type="PANTHER" id="PTHR10381">
    <property type="entry name" value="ATP-DEPENDENT CLP PROTEASE PROTEOLYTIC SUBUNIT"/>
    <property type="match status" value="1"/>
</dbReference>
<dbReference type="InterPro" id="IPR001907">
    <property type="entry name" value="ClpP"/>
</dbReference>
<dbReference type="Proteomes" id="UP000177745">
    <property type="component" value="Unassembled WGS sequence"/>
</dbReference>
<dbReference type="GO" id="GO:0004252">
    <property type="term" value="F:serine-type endopeptidase activity"/>
    <property type="evidence" value="ECO:0007669"/>
    <property type="project" value="InterPro"/>
</dbReference>
<gene>
    <name evidence="3" type="ORF">A3G51_01925</name>
</gene>
<comment type="caution">
    <text evidence="3">The sequence shown here is derived from an EMBL/GenBank/DDBJ whole genome shotgun (WGS) entry which is preliminary data.</text>
</comment>
<evidence type="ECO:0000256" key="1">
    <source>
        <dbReference type="ARBA" id="ARBA00007039"/>
    </source>
</evidence>
<protein>
    <recommendedName>
        <fullName evidence="2">ATP-dependent Clp protease proteolytic subunit</fullName>
    </recommendedName>
</protein>
<organism evidence="3 4">
    <name type="scientific">Candidatus Yanofskybacteria bacterium RIFCSPLOWO2_12_FULL_43_11b</name>
    <dbReference type="NCBI Taxonomy" id="1802710"/>
    <lineage>
        <taxon>Bacteria</taxon>
        <taxon>Candidatus Yanofskyibacteriota</taxon>
    </lineage>
</organism>
<evidence type="ECO:0000313" key="3">
    <source>
        <dbReference type="EMBL" id="OGN33849.1"/>
    </source>
</evidence>
<evidence type="ECO:0000313" key="4">
    <source>
        <dbReference type="Proteomes" id="UP000177745"/>
    </source>
</evidence>
<dbReference type="AlphaFoldDB" id="A0A1F8HA47"/>
<dbReference type="SUPFAM" id="SSF52096">
    <property type="entry name" value="ClpP/crotonase"/>
    <property type="match status" value="1"/>
</dbReference>
<accession>A0A1F8HA47</accession>
<reference evidence="3 4" key="1">
    <citation type="journal article" date="2016" name="Nat. Commun.">
        <title>Thousands of microbial genomes shed light on interconnected biogeochemical processes in an aquifer system.</title>
        <authorList>
            <person name="Anantharaman K."/>
            <person name="Brown C.T."/>
            <person name="Hug L.A."/>
            <person name="Sharon I."/>
            <person name="Castelle C.J."/>
            <person name="Probst A.J."/>
            <person name="Thomas B.C."/>
            <person name="Singh A."/>
            <person name="Wilkins M.J."/>
            <person name="Karaoz U."/>
            <person name="Brodie E.L."/>
            <person name="Williams K.H."/>
            <person name="Hubbard S.S."/>
            <person name="Banfield J.F."/>
        </authorList>
    </citation>
    <scope>NUCLEOTIDE SEQUENCE [LARGE SCALE GENOMIC DNA]</scope>
</reference>
<dbReference type="GO" id="GO:0009368">
    <property type="term" value="C:endopeptidase Clp complex"/>
    <property type="evidence" value="ECO:0007669"/>
    <property type="project" value="TreeGrafter"/>
</dbReference>
<dbReference type="InterPro" id="IPR029045">
    <property type="entry name" value="ClpP/crotonase-like_dom_sf"/>
</dbReference>
<proteinExistence type="inferred from homology"/>
<dbReference type="PRINTS" id="PR00127">
    <property type="entry name" value="CLPPROTEASEP"/>
</dbReference>